<feature type="region of interest" description="Disordered" evidence="1">
    <location>
        <begin position="1"/>
        <end position="23"/>
    </location>
</feature>
<name>A0ABQ2JTA2_9SPHN</name>
<sequence>MIQSAAPMPASGPSQAAGKVHGASANTAGAGSFLAILGNAGASDAAAGEAAPALENAKATIMLPVAGGNTGKATGKILPDLTGKAAAKAGSDADADSSPSEATEDPTGASLALAGTLPLPFLPLPGADVVTAKTHRAAEPASKTNDAAPSLARKLQSLTQAEQALVARALPEAQTGKAPAPAAAPAVEGAKAQLAEATNTTPALQNVTVSKLAPIEVVADDGSALPASDQGKAAKAPATIAAQLATRAPQAQVKLAQVTSVEAQPETAQPLKAMQVHAPANHALKDKATGRADAAVASNAKSEAKPDTGTTAAKPQQASATANAAPVPLVGQHLQTQTTPTAEASINFAKPLQPPEAPQDFSTLVSRLNEAREAANPQLVRTAISHAEFGNISLQFKHEGNGLSVTMANSDPNFTGAVHAAAQASQAAQNQGQGDNPAQSQQQQQQNNNQGSSAQQHSAANGAGAGMGQGSGQNQQARADQAGQSMNRGQASAAFPHDQDASAARPSRDTARGGSGIYA</sequence>
<evidence type="ECO:0000313" key="2">
    <source>
        <dbReference type="EMBL" id="GGN56662.1"/>
    </source>
</evidence>
<dbReference type="Proteomes" id="UP000605099">
    <property type="component" value="Unassembled WGS sequence"/>
</dbReference>
<dbReference type="EMBL" id="BMLK01000018">
    <property type="protein sequence ID" value="GGN56662.1"/>
    <property type="molecule type" value="Genomic_DNA"/>
</dbReference>
<feature type="region of interest" description="Disordered" evidence="1">
    <location>
        <begin position="419"/>
        <end position="519"/>
    </location>
</feature>
<evidence type="ECO:0008006" key="4">
    <source>
        <dbReference type="Google" id="ProtNLM"/>
    </source>
</evidence>
<dbReference type="RefSeq" id="WP_188821556.1">
    <property type="nucleotide sequence ID" value="NZ_BMLK01000018.1"/>
</dbReference>
<reference evidence="3" key="1">
    <citation type="journal article" date="2019" name="Int. J. Syst. Evol. Microbiol.">
        <title>The Global Catalogue of Microorganisms (GCM) 10K type strain sequencing project: providing services to taxonomists for standard genome sequencing and annotation.</title>
        <authorList>
            <consortium name="The Broad Institute Genomics Platform"/>
            <consortium name="The Broad Institute Genome Sequencing Center for Infectious Disease"/>
            <person name="Wu L."/>
            <person name="Ma J."/>
        </authorList>
    </citation>
    <scope>NUCLEOTIDE SEQUENCE [LARGE SCALE GENOMIC DNA]</scope>
    <source>
        <strain evidence="3">CGMCC 1.6784</strain>
    </source>
</reference>
<feature type="compositionally biased region" description="Low complexity" evidence="1">
    <location>
        <begin position="89"/>
        <end position="101"/>
    </location>
</feature>
<keyword evidence="3" id="KW-1185">Reference proteome</keyword>
<feature type="region of interest" description="Disordered" evidence="1">
    <location>
        <begin position="89"/>
        <end position="108"/>
    </location>
</feature>
<accession>A0ABQ2JTA2</accession>
<feature type="compositionally biased region" description="Polar residues" evidence="1">
    <location>
        <begin position="308"/>
        <end position="322"/>
    </location>
</feature>
<organism evidence="2 3">
    <name type="scientific">Novosphingobium indicum</name>
    <dbReference type="NCBI Taxonomy" id="462949"/>
    <lineage>
        <taxon>Bacteria</taxon>
        <taxon>Pseudomonadati</taxon>
        <taxon>Pseudomonadota</taxon>
        <taxon>Alphaproteobacteria</taxon>
        <taxon>Sphingomonadales</taxon>
        <taxon>Sphingomonadaceae</taxon>
        <taxon>Novosphingobium</taxon>
    </lineage>
</organism>
<feature type="region of interest" description="Disordered" evidence="1">
    <location>
        <begin position="288"/>
        <end position="323"/>
    </location>
</feature>
<evidence type="ECO:0000313" key="3">
    <source>
        <dbReference type="Proteomes" id="UP000605099"/>
    </source>
</evidence>
<feature type="compositionally biased region" description="Low complexity" evidence="1">
    <location>
        <begin position="420"/>
        <end position="462"/>
    </location>
</feature>
<comment type="caution">
    <text evidence="2">The sequence shown here is derived from an EMBL/GenBank/DDBJ whole genome shotgun (WGS) entry which is preliminary data.</text>
</comment>
<proteinExistence type="predicted"/>
<evidence type="ECO:0000256" key="1">
    <source>
        <dbReference type="SAM" id="MobiDB-lite"/>
    </source>
</evidence>
<gene>
    <name evidence="2" type="ORF">GCM10011349_34490</name>
</gene>
<protein>
    <recommendedName>
        <fullName evidence="4">Flagellar hook-length control protein FliK</fullName>
    </recommendedName>
</protein>